<evidence type="ECO:0000313" key="2">
    <source>
        <dbReference type="Proteomes" id="UP000799764"/>
    </source>
</evidence>
<accession>A0A9P4PI91</accession>
<dbReference type="EMBL" id="MU001502">
    <property type="protein sequence ID" value="KAF2443381.1"/>
    <property type="molecule type" value="Genomic_DNA"/>
</dbReference>
<dbReference type="AlphaFoldDB" id="A0A9P4PI91"/>
<keyword evidence="2" id="KW-1185">Reference proteome</keyword>
<protein>
    <submittedName>
        <fullName evidence="1">Uncharacterized protein</fullName>
    </submittedName>
</protein>
<reference evidence="1" key="1">
    <citation type="journal article" date="2020" name="Stud. Mycol.">
        <title>101 Dothideomycetes genomes: a test case for predicting lifestyles and emergence of pathogens.</title>
        <authorList>
            <person name="Haridas S."/>
            <person name="Albert R."/>
            <person name="Binder M."/>
            <person name="Bloem J."/>
            <person name="Labutti K."/>
            <person name="Salamov A."/>
            <person name="Andreopoulos B."/>
            <person name="Baker S."/>
            <person name="Barry K."/>
            <person name="Bills G."/>
            <person name="Bluhm B."/>
            <person name="Cannon C."/>
            <person name="Castanera R."/>
            <person name="Culley D."/>
            <person name="Daum C."/>
            <person name="Ezra D."/>
            <person name="Gonzalez J."/>
            <person name="Henrissat B."/>
            <person name="Kuo A."/>
            <person name="Liang C."/>
            <person name="Lipzen A."/>
            <person name="Lutzoni F."/>
            <person name="Magnuson J."/>
            <person name="Mondo S."/>
            <person name="Nolan M."/>
            <person name="Ohm R."/>
            <person name="Pangilinan J."/>
            <person name="Park H.-J."/>
            <person name="Ramirez L."/>
            <person name="Alfaro M."/>
            <person name="Sun H."/>
            <person name="Tritt A."/>
            <person name="Yoshinaga Y."/>
            <person name="Zwiers L.-H."/>
            <person name="Turgeon B."/>
            <person name="Goodwin S."/>
            <person name="Spatafora J."/>
            <person name="Crous P."/>
            <person name="Grigoriev I."/>
        </authorList>
    </citation>
    <scope>NUCLEOTIDE SEQUENCE</scope>
    <source>
        <strain evidence="1">CBS 690.94</strain>
    </source>
</reference>
<name>A0A9P4PI91_9PLEO</name>
<sequence>MAGYPGFNYIDSDKDFTDDVQRTMDAKFYGMTSEFANIHDGYIEKNHNASVVFGNGNNQQLPFSPQGNFEERVINYDAAAAYGRSANRPKSRVRRLVQLLPRLPPRVPSIPIPGAGYLGSILGKRRRDDCDDDWEHVVGPVDHPVKNLTNTNVHDWQRPPRKLRAWGLFQGKEDKSWTVDPRTGKRVQASPA</sequence>
<gene>
    <name evidence="1" type="ORF">P171DRAFT_473677</name>
</gene>
<comment type="caution">
    <text evidence="1">The sequence shown here is derived from an EMBL/GenBank/DDBJ whole genome shotgun (WGS) entry which is preliminary data.</text>
</comment>
<dbReference type="OrthoDB" id="3785858at2759"/>
<dbReference type="Proteomes" id="UP000799764">
    <property type="component" value="Unassembled WGS sequence"/>
</dbReference>
<evidence type="ECO:0000313" key="1">
    <source>
        <dbReference type="EMBL" id="KAF2443381.1"/>
    </source>
</evidence>
<proteinExistence type="predicted"/>
<organism evidence="1 2">
    <name type="scientific">Karstenula rhodostoma CBS 690.94</name>
    <dbReference type="NCBI Taxonomy" id="1392251"/>
    <lineage>
        <taxon>Eukaryota</taxon>
        <taxon>Fungi</taxon>
        <taxon>Dikarya</taxon>
        <taxon>Ascomycota</taxon>
        <taxon>Pezizomycotina</taxon>
        <taxon>Dothideomycetes</taxon>
        <taxon>Pleosporomycetidae</taxon>
        <taxon>Pleosporales</taxon>
        <taxon>Massarineae</taxon>
        <taxon>Didymosphaeriaceae</taxon>
        <taxon>Karstenula</taxon>
    </lineage>
</organism>